<dbReference type="EMBL" id="AP008227">
    <property type="protein sequence ID" value="BAD71917.1"/>
    <property type="molecule type" value="Genomic_DNA"/>
</dbReference>
<dbReference type="InterPro" id="IPR006118">
    <property type="entry name" value="Recombinase_CS"/>
</dbReference>
<dbReference type="GeneID" id="3169603"/>
<geneLocation type="plasmid" evidence="6 7">
    <name>pTT27</name>
</geneLocation>
<dbReference type="SMART" id="SM00857">
    <property type="entry name" value="Resolvase"/>
    <property type="match status" value="1"/>
</dbReference>
<dbReference type="GO" id="GO:0015074">
    <property type="term" value="P:DNA integration"/>
    <property type="evidence" value="ECO:0007669"/>
    <property type="project" value="UniProtKB-KW"/>
</dbReference>
<dbReference type="PANTHER" id="PTHR36172">
    <property type="match status" value="1"/>
</dbReference>
<keyword evidence="2" id="KW-0238">DNA-binding</keyword>
<keyword evidence="3" id="KW-0233">DNA recombination</keyword>
<dbReference type="InterPro" id="IPR051491">
    <property type="entry name" value="Recombinase/Transposase-rel"/>
</dbReference>
<dbReference type="PhylomeDB" id="Q53W45"/>
<dbReference type="GO" id="GO:0000150">
    <property type="term" value="F:DNA strand exchange activity"/>
    <property type="evidence" value="ECO:0007669"/>
    <property type="project" value="InterPro"/>
</dbReference>
<name>Q53W45_THET8</name>
<dbReference type="Gene3D" id="3.40.50.1390">
    <property type="entry name" value="Resolvase, N-terminal catalytic domain"/>
    <property type="match status" value="1"/>
</dbReference>
<dbReference type="Pfam" id="PF00239">
    <property type="entry name" value="Resolvase"/>
    <property type="match status" value="1"/>
</dbReference>
<evidence type="ECO:0000259" key="5">
    <source>
        <dbReference type="SMART" id="SM00857"/>
    </source>
</evidence>
<dbReference type="PATRIC" id="fig|300852.9.peg.2065"/>
<reference evidence="6 7" key="1">
    <citation type="submission" date="2004-11" db="EMBL/GenBank/DDBJ databases">
        <title>Complete genome sequence of Thermus thermophilus HB8.</title>
        <authorList>
            <person name="Masui R."/>
            <person name="Kurokawa K."/>
            <person name="Nakagawa N."/>
            <person name="Tokunaga F."/>
            <person name="Koyama Y."/>
            <person name="Shibata T."/>
            <person name="Oshima T."/>
            <person name="Yokoyama S."/>
            <person name="Yasunaga T."/>
            <person name="Kuramitsu S."/>
        </authorList>
    </citation>
    <scope>NUCLEOTIDE SEQUENCE [LARGE SCALE GENOMIC DNA]</scope>
    <source>
        <strain evidence="7">ATCC 27634 / DSM 579 / HB8</strain>
        <plasmid evidence="6 7">pTT27</plasmid>
    </source>
</reference>
<dbReference type="PROSITE" id="PS00397">
    <property type="entry name" value="RECOMBINASES_1"/>
    <property type="match status" value="1"/>
</dbReference>
<keyword evidence="7" id="KW-1185">Reference proteome</keyword>
<dbReference type="RefSeq" id="WP_011229177.1">
    <property type="nucleotide sequence ID" value="NC_006462.1"/>
</dbReference>
<evidence type="ECO:0000256" key="3">
    <source>
        <dbReference type="ARBA" id="ARBA00023172"/>
    </source>
</evidence>
<dbReference type="GO" id="GO:0003677">
    <property type="term" value="F:DNA binding"/>
    <property type="evidence" value="ECO:0007669"/>
    <property type="project" value="UniProtKB-KW"/>
</dbReference>
<evidence type="ECO:0000313" key="6">
    <source>
        <dbReference type="EMBL" id="BAD71917.1"/>
    </source>
</evidence>
<keyword evidence="6" id="KW-0614">Plasmid</keyword>
<organism evidence="6 7">
    <name type="scientific">Thermus thermophilus (strain ATCC 27634 / DSM 579 / HB8)</name>
    <dbReference type="NCBI Taxonomy" id="300852"/>
    <lineage>
        <taxon>Bacteria</taxon>
        <taxon>Thermotogati</taxon>
        <taxon>Deinococcota</taxon>
        <taxon>Deinococci</taxon>
        <taxon>Thermales</taxon>
        <taxon>Thermaceae</taxon>
        <taxon>Thermus</taxon>
    </lineage>
</organism>
<feature type="domain" description="Resolvase/invertase-type recombinase catalytic" evidence="5">
    <location>
        <begin position="3"/>
        <end position="100"/>
    </location>
</feature>
<dbReference type="InterPro" id="IPR006119">
    <property type="entry name" value="Resolv_N"/>
</dbReference>
<dbReference type="AlphaFoldDB" id="Q53W45"/>
<sequence>MFRVTYARVSSADQEEDLERQVERLKAFAQAQGWAEYEVVAEVGSATRKRGRLLQVLADPGVSRIVAEKRHHLNQFGFPLVEAALRASGRRIVVLEDECG</sequence>
<feature type="active site" description="O-(5'-phospho-DNA)-serine intermediate" evidence="4">
    <location>
        <position position="10"/>
    </location>
</feature>
<dbReference type="InterPro" id="IPR036162">
    <property type="entry name" value="Resolvase-like_N_sf"/>
</dbReference>
<dbReference type="EnsemblBacteria" id="BAD71917">
    <property type="protein sequence ID" value="BAD71917"/>
    <property type="gene ID" value="BAD71917"/>
</dbReference>
<gene>
    <name evidence="6" type="ordered locus">TTHB121</name>
</gene>
<dbReference type="HOGENOM" id="CLU_2304738_0_0_0"/>
<dbReference type="KEGG" id="ttj:TTHB121"/>
<proteinExistence type="predicted"/>
<protein>
    <submittedName>
        <fullName evidence="6">Resolvase-related protein</fullName>
    </submittedName>
</protein>
<dbReference type="SUPFAM" id="SSF53041">
    <property type="entry name" value="Resolvase-like"/>
    <property type="match status" value="1"/>
</dbReference>
<keyword evidence="1" id="KW-0229">DNA integration</keyword>
<evidence type="ECO:0000256" key="2">
    <source>
        <dbReference type="ARBA" id="ARBA00023125"/>
    </source>
</evidence>
<evidence type="ECO:0000313" key="7">
    <source>
        <dbReference type="Proteomes" id="UP000000532"/>
    </source>
</evidence>
<dbReference type="Proteomes" id="UP000000532">
    <property type="component" value="Plasmid pTT27"/>
</dbReference>
<evidence type="ECO:0000256" key="4">
    <source>
        <dbReference type="PROSITE-ProRule" id="PRU10137"/>
    </source>
</evidence>
<dbReference type="PANTHER" id="PTHR36172:SF1">
    <property type="entry name" value="RESOLVASE-RELATED"/>
    <property type="match status" value="1"/>
</dbReference>
<evidence type="ECO:0000256" key="1">
    <source>
        <dbReference type="ARBA" id="ARBA00022908"/>
    </source>
</evidence>
<accession>Q53W45</accession>